<feature type="domain" description="Histidine kinase" evidence="16">
    <location>
        <begin position="445"/>
        <end position="548"/>
    </location>
</feature>
<reference evidence="17" key="1">
    <citation type="journal article" date="2014" name="Int. J. Syst. Evol. Microbiol.">
        <title>Complete genome sequence of Corynebacterium casei LMG S-19264T (=DSM 44701T), isolated from a smear-ripened cheese.</title>
        <authorList>
            <consortium name="US DOE Joint Genome Institute (JGI-PGF)"/>
            <person name="Walter F."/>
            <person name="Albersmeier A."/>
            <person name="Kalinowski J."/>
            <person name="Ruckert C."/>
        </authorList>
    </citation>
    <scope>NUCLEOTIDE SEQUENCE</scope>
    <source>
        <strain evidence="17">JCM 14371</strain>
    </source>
</reference>
<keyword evidence="13 15" id="KW-0472">Membrane</keyword>
<dbReference type="InterPro" id="IPR016120">
    <property type="entry name" value="Sig_transdc_His_kin_SpoOB"/>
</dbReference>
<dbReference type="GO" id="GO:0005886">
    <property type="term" value="C:plasma membrane"/>
    <property type="evidence" value="ECO:0007669"/>
    <property type="project" value="UniProtKB-SubCell"/>
</dbReference>
<dbReference type="EMBL" id="BMOE01000003">
    <property type="protein sequence ID" value="GGJ71140.1"/>
    <property type="molecule type" value="Genomic_DNA"/>
</dbReference>
<reference evidence="17" key="2">
    <citation type="submission" date="2020-09" db="EMBL/GenBank/DDBJ databases">
        <authorList>
            <person name="Sun Q."/>
            <person name="Ohkuma M."/>
        </authorList>
    </citation>
    <scope>NUCLEOTIDE SEQUENCE</scope>
    <source>
        <strain evidence="17">JCM 14371</strain>
    </source>
</reference>
<dbReference type="Pfam" id="PF14689">
    <property type="entry name" value="SPOB_a"/>
    <property type="match status" value="1"/>
</dbReference>
<feature type="transmembrane region" description="Helical" evidence="15">
    <location>
        <begin position="42"/>
        <end position="64"/>
    </location>
</feature>
<dbReference type="AlphaFoldDB" id="A0A917UNR5"/>
<evidence type="ECO:0000256" key="7">
    <source>
        <dbReference type="ARBA" id="ARBA00022692"/>
    </source>
</evidence>
<dbReference type="SUPFAM" id="SSF55874">
    <property type="entry name" value="ATPase domain of HSP90 chaperone/DNA topoisomerase II/histidine kinase"/>
    <property type="match status" value="1"/>
</dbReference>
<dbReference type="PANTHER" id="PTHR43547">
    <property type="entry name" value="TWO-COMPONENT HISTIDINE KINASE"/>
    <property type="match status" value="1"/>
</dbReference>
<accession>A0A917UNR5</accession>
<evidence type="ECO:0000259" key="16">
    <source>
        <dbReference type="PROSITE" id="PS50109"/>
    </source>
</evidence>
<evidence type="ECO:0000313" key="17">
    <source>
        <dbReference type="EMBL" id="GGJ71140.1"/>
    </source>
</evidence>
<evidence type="ECO:0000256" key="6">
    <source>
        <dbReference type="ARBA" id="ARBA00022679"/>
    </source>
</evidence>
<evidence type="ECO:0000256" key="9">
    <source>
        <dbReference type="ARBA" id="ARBA00022777"/>
    </source>
</evidence>
<keyword evidence="5" id="KW-0597">Phosphoprotein</keyword>
<comment type="caution">
    <text evidence="17">The sequence shown here is derived from an EMBL/GenBank/DDBJ whole genome shotgun (WGS) entry which is preliminary data.</text>
</comment>
<organism evidence="17 18">
    <name type="scientific">Deinococcus aquiradiocola</name>
    <dbReference type="NCBI Taxonomy" id="393059"/>
    <lineage>
        <taxon>Bacteria</taxon>
        <taxon>Thermotogati</taxon>
        <taxon>Deinococcota</taxon>
        <taxon>Deinococci</taxon>
        <taxon>Deinococcales</taxon>
        <taxon>Deinococcaceae</taxon>
        <taxon>Deinococcus</taxon>
    </lineage>
</organism>
<keyword evidence="8" id="KW-0547">Nucleotide-binding</keyword>
<keyword evidence="7 15" id="KW-0812">Transmembrane</keyword>
<keyword evidence="18" id="KW-1185">Reference proteome</keyword>
<dbReference type="SUPFAM" id="SSF55890">
    <property type="entry name" value="Sporulation response regulatory protein Spo0B"/>
    <property type="match status" value="1"/>
</dbReference>
<keyword evidence="4" id="KW-1003">Cell membrane</keyword>
<dbReference type="Gene3D" id="1.10.287.130">
    <property type="match status" value="1"/>
</dbReference>
<dbReference type="GO" id="GO:0005524">
    <property type="term" value="F:ATP binding"/>
    <property type="evidence" value="ECO:0007669"/>
    <property type="project" value="UniProtKB-KW"/>
</dbReference>
<dbReference type="PROSITE" id="PS50109">
    <property type="entry name" value="HIS_KIN"/>
    <property type="match status" value="1"/>
</dbReference>
<evidence type="ECO:0000256" key="4">
    <source>
        <dbReference type="ARBA" id="ARBA00022475"/>
    </source>
</evidence>
<keyword evidence="12" id="KW-0902">Two-component regulatory system</keyword>
<dbReference type="InterPro" id="IPR029151">
    <property type="entry name" value="Sensor-like_sf"/>
</dbReference>
<keyword evidence="9 17" id="KW-0418">Kinase</keyword>
<evidence type="ECO:0000256" key="14">
    <source>
        <dbReference type="SAM" id="MobiDB-lite"/>
    </source>
</evidence>
<evidence type="ECO:0000256" key="3">
    <source>
        <dbReference type="ARBA" id="ARBA00012438"/>
    </source>
</evidence>
<sequence>MTDTSAHARPPRPVRDAGGHRAPRPAARLSGWARIGIGGRLVALHLLVLGSVTLLLGSIEVAFLQRSVRSDLGVRALGISRLVASVPQVVEAARLGRQDPALNAYVGQLRAKVGADYIVVGDRRGIRLAHPRADRLGRPMEGGDNALPLAGKEIVNVATGSLGPAVRGKVPIRAGNGQVVGVVSTGYLMPRIDSLARQVARAILPWFLLTLALGTLGALLTARLLKRQILNLEPEQIAHLVHQHRGVLAALREGVIAVDARGEVTLTNAQATELLRLTPPTGRAQALPLAALWPELNAVPRVGPLRNLGLQLHGSPVIVNLEPLPEGGFVASFRDRAEVMRLAEELTQVRGFVDVLRAQTHEHLNRMHTISGLLQLGRPDEAIKVVREEVRRDTDFRELLRGIQVPRLAALLTGKRDRATELGLSFQVEAGSELSARWETAGEALITAAGNLIENAFEALRERGAGGLVTLSVGEDPEGLQLEVTDNGPGVPDDLRPTLFLQGSSTRGQGRGYGLSNVTTRVAALGGTLRYLRRGEHTVFQLSLPRSAAADPARPYLPGDAR</sequence>
<dbReference type="RefSeq" id="WP_188961600.1">
    <property type="nucleotide sequence ID" value="NZ_BMOE01000003.1"/>
</dbReference>
<evidence type="ECO:0000256" key="1">
    <source>
        <dbReference type="ARBA" id="ARBA00000085"/>
    </source>
</evidence>
<dbReference type="InterPro" id="IPR004358">
    <property type="entry name" value="Sig_transdc_His_kin-like_C"/>
</dbReference>
<comment type="catalytic activity">
    <reaction evidence="1">
        <text>ATP + protein L-histidine = ADP + protein N-phospho-L-histidine.</text>
        <dbReference type="EC" id="2.7.13.3"/>
    </reaction>
</comment>
<dbReference type="Proteomes" id="UP000635726">
    <property type="component" value="Unassembled WGS sequence"/>
</dbReference>
<evidence type="ECO:0000256" key="12">
    <source>
        <dbReference type="ARBA" id="ARBA00023012"/>
    </source>
</evidence>
<dbReference type="Pfam" id="PF02518">
    <property type="entry name" value="HATPase_c"/>
    <property type="match status" value="1"/>
</dbReference>
<dbReference type="Gene3D" id="3.30.565.10">
    <property type="entry name" value="Histidine kinase-like ATPase, C-terminal domain"/>
    <property type="match status" value="1"/>
</dbReference>
<dbReference type="Gene3D" id="3.30.450.20">
    <property type="entry name" value="PAS domain"/>
    <property type="match status" value="2"/>
</dbReference>
<evidence type="ECO:0000256" key="15">
    <source>
        <dbReference type="SAM" id="Phobius"/>
    </source>
</evidence>
<evidence type="ECO:0000256" key="11">
    <source>
        <dbReference type="ARBA" id="ARBA00022989"/>
    </source>
</evidence>
<dbReference type="InterPro" id="IPR033463">
    <property type="entry name" value="sCache_3"/>
</dbReference>
<dbReference type="EC" id="2.7.13.3" evidence="3"/>
<evidence type="ECO:0000256" key="8">
    <source>
        <dbReference type="ARBA" id="ARBA00022741"/>
    </source>
</evidence>
<feature type="transmembrane region" description="Helical" evidence="15">
    <location>
        <begin position="203"/>
        <end position="225"/>
    </location>
</feature>
<evidence type="ECO:0000256" key="10">
    <source>
        <dbReference type="ARBA" id="ARBA00022840"/>
    </source>
</evidence>
<evidence type="ECO:0000256" key="13">
    <source>
        <dbReference type="ARBA" id="ARBA00023136"/>
    </source>
</evidence>
<comment type="subcellular location">
    <subcellularLocation>
        <location evidence="2">Cell membrane</location>
        <topology evidence="2">Multi-pass membrane protein</topology>
    </subcellularLocation>
</comment>
<evidence type="ECO:0000256" key="2">
    <source>
        <dbReference type="ARBA" id="ARBA00004651"/>
    </source>
</evidence>
<keyword evidence="11 15" id="KW-1133">Transmembrane helix</keyword>
<dbReference type="GO" id="GO:0000155">
    <property type="term" value="F:phosphorelay sensor kinase activity"/>
    <property type="evidence" value="ECO:0007669"/>
    <property type="project" value="InterPro"/>
</dbReference>
<keyword evidence="6" id="KW-0808">Transferase</keyword>
<keyword evidence="10" id="KW-0067">ATP-binding</keyword>
<dbReference type="Pfam" id="PF17203">
    <property type="entry name" value="sCache_3_2"/>
    <property type="match status" value="1"/>
</dbReference>
<evidence type="ECO:0000313" key="18">
    <source>
        <dbReference type="Proteomes" id="UP000635726"/>
    </source>
</evidence>
<dbReference type="SMART" id="SM00387">
    <property type="entry name" value="HATPase_c"/>
    <property type="match status" value="1"/>
</dbReference>
<dbReference type="InterPro" id="IPR003594">
    <property type="entry name" value="HATPase_dom"/>
</dbReference>
<gene>
    <name evidence="17" type="primary">dpiB</name>
    <name evidence="17" type="ORF">GCM10008939_14420</name>
</gene>
<protein>
    <recommendedName>
        <fullName evidence="3">histidine kinase</fullName>
        <ecNumber evidence="3">2.7.13.3</ecNumber>
    </recommendedName>
</protein>
<evidence type="ECO:0000256" key="5">
    <source>
        <dbReference type="ARBA" id="ARBA00022553"/>
    </source>
</evidence>
<dbReference type="PANTHER" id="PTHR43547:SF10">
    <property type="entry name" value="SENSOR HISTIDINE KINASE DCUS"/>
    <property type="match status" value="1"/>
</dbReference>
<dbReference type="SUPFAM" id="SSF103190">
    <property type="entry name" value="Sensory domain-like"/>
    <property type="match status" value="1"/>
</dbReference>
<dbReference type="PRINTS" id="PR00344">
    <property type="entry name" value="BCTRLSENSOR"/>
</dbReference>
<dbReference type="InterPro" id="IPR036890">
    <property type="entry name" value="HATPase_C_sf"/>
</dbReference>
<proteinExistence type="predicted"/>
<feature type="region of interest" description="Disordered" evidence="14">
    <location>
        <begin position="1"/>
        <end position="24"/>
    </location>
</feature>
<dbReference type="InterPro" id="IPR005467">
    <property type="entry name" value="His_kinase_dom"/>
</dbReference>
<dbReference type="InterPro" id="IPR039506">
    <property type="entry name" value="SPOB_a"/>
</dbReference>
<name>A0A917UNR5_9DEIO</name>